<evidence type="ECO:0000313" key="2">
    <source>
        <dbReference type="EMBL" id="GFQ81244.1"/>
    </source>
</evidence>
<keyword evidence="1" id="KW-0175">Coiled coil</keyword>
<proteinExistence type="predicted"/>
<dbReference type="PANTHER" id="PTHR47331">
    <property type="entry name" value="PHD-TYPE DOMAIN-CONTAINING PROTEIN"/>
    <property type="match status" value="1"/>
</dbReference>
<reference evidence="2" key="1">
    <citation type="submission" date="2020-07" db="EMBL/GenBank/DDBJ databases">
        <title>Multicomponent nature underlies the extraordinary mechanical properties of spider dragline silk.</title>
        <authorList>
            <person name="Kono N."/>
            <person name="Nakamura H."/>
            <person name="Mori M."/>
            <person name="Yoshida Y."/>
            <person name="Ohtoshi R."/>
            <person name="Malay A.D."/>
            <person name="Moran D.A.P."/>
            <person name="Tomita M."/>
            <person name="Numata K."/>
            <person name="Arakawa K."/>
        </authorList>
    </citation>
    <scope>NUCLEOTIDE SEQUENCE</scope>
</reference>
<dbReference type="OrthoDB" id="6429609at2759"/>
<comment type="caution">
    <text evidence="2">The sequence shown here is derived from an EMBL/GenBank/DDBJ whole genome shotgun (WGS) entry which is preliminary data.</text>
</comment>
<name>A0A8X6KQB8_TRICU</name>
<sequence length="808" mass="92857">MSETEKAQVAQIRIARGRVKASMTRLESSFDELNTKNEISIRLSRLDGLFKEFERLDSTLSLEESELEEFEERYFNLSAKFNDKLDELNVLNLSGTQNSVASSITSNSNVSNFRLPKLSIPQFSGNFKDWINFKDLFVSTVHSQISLPNIEKFQYLKGLLTNEPASLIKHIPLSNDSYEEAWQKLLDRYDNKKQIVQSLIKIFLDQKPIFEANSLNLRKLLDTSDECLRGLNALGEQASSKDCWLIYLLLQKIDPESKRLWAVKSSEEEFPNMKVFLDFLNVRCSSLELMSNDESECKRKFLDVKDLDYLKSITLSDEDFMRPKECDIILGSDCFFEILRSGKIIGSKNEPIAQRTMFGWVVAGKLNVQNKEPNELYSHFLSTENDLKTDSLLQRFWETEELSVKKQFLSDEELFCEDHFQSTFKYNDQATRCLFQVGLELERDNPTVSSLIKESFYIDDLMAGATSSEEAITSIKTLSQVLEARGFHLRKWRSNSPDVLSRISSNWVGNTSNLEIHPDECSKALGLTWNSVKDTFIFNLKVNFPDNITKRSFLSQSARLFDPLGFLTPCTVYIKIFYQQLWLLKLDWDSPLPDALATKWKTFRKEFEQICSIHIPRWIHTVSQQVTLHGFCDASELAYASVIYAVQPQADDKDGLVRVGGRLRNSTLQYSAKHPIILPNQHEICNLIVNMYRATTSKQLMGDLPAHRVTPSRPFSACGVDYAGPINVLRYRGRGARTTKGYIALFKRSGARPSAMRKHPRTKRSVFETYRGKSIKKRYNRYRLAASGGAGLRRRSMKPLLTWNFTPH</sequence>
<accession>A0A8X6KQB8</accession>
<dbReference type="InterPro" id="IPR005312">
    <property type="entry name" value="DUF1759"/>
</dbReference>
<evidence type="ECO:0000313" key="3">
    <source>
        <dbReference type="Proteomes" id="UP000887116"/>
    </source>
</evidence>
<dbReference type="Pfam" id="PF05380">
    <property type="entry name" value="Peptidase_A17"/>
    <property type="match status" value="1"/>
</dbReference>
<protein>
    <submittedName>
        <fullName evidence="2">DUF1758 domain-containing protein</fullName>
    </submittedName>
</protein>
<dbReference type="InterPro" id="IPR008042">
    <property type="entry name" value="Retrotrans_Pao"/>
</dbReference>
<gene>
    <name evidence="2" type="primary">AVEN_242173_1</name>
    <name evidence="2" type="ORF">TNCT_393741</name>
</gene>
<dbReference type="Proteomes" id="UP000887116">
    <property type="component" value="Unassembled WGS sequence"/>
</dbReference>
<organism evidence="2 3">
    <name type="scientific">Trichonephila clavata</name>
    <name type="common">Joro spider</name>
    <name type="synonym">Nephila clavata</name>
    <dbReference type="NCBI Taxonomy" id="2740835"/>
    <lineage>
        <taxon>Eukaryota</taxon>
        <taxon>Metazoa</taxon>
        <taxon>Ecdysozoa</taxon>
        <taxon>Arthropoda</taxon>
        <taxon>Chelicerata</taxon>
        <taxon>Arachnida</taxon>
        <taxon>Araneae</taxon>
        <taxon>Araneomorphae</taxon>
        <taxon>Entelegynae</taxon>
        <taxon>Araneoidea</taxon>
        <taxon>Nephilidae</taxon>
        <taxon>Trichonephila</taxon>
    </lineage>
</organism>
<evidence type="ECO:0000256" key="1">
    <source>
        <dbReference type="SAM" id="Coils"/>
    </source>
</evidence>
<dbReference type="EMBL" id="BMAO01002511">
    <property type="protein sequence ID" value="GFQ81244.1"/>
    <property type="molecule type" value="Genomic_DNA"/>
</dbReference>
<dbReference type="Pfam" id="PF03564">
    <property type="entry name" value="DUF1759"/>
    <property type="match status" value="1"/>
</dbReference>
<dbReference type="AlphaFoldDB" id="A0A8X6KQB8"/>
<keyword evidence="3" id="KW-1185">Reference proteome</keyword>
<feature type="coiled-coil region" evidence="1">
    <location>
        <begin position="53"/>
        <end position="80"/>
    </location>
</feature>